<keyword evidence="2" id="KW-0808">Transferase</keyword>
<organism evidence="2">
    <name type="scientific">uncultured Alphaproteobacteria bacterium</name>
    <dbReference type="NCBI Taxonomy" id="91750"/>
    <lineage>
        <taxon>Bacteria</taxon>
        <taxon>Pseudomonadati</taxon>
        <taxon>Pseudomonadota</taxon>
        <taxon>Alphaproteobacteria</taxon>
        <taxon>environmental samples</taxon>
    </lineage>
</organism>
<dbReference type="InterPro" id="IPR002654">
    <property type="entry name" value="Glyco_trans_25"/>
</dbReference>
<feature type="domain" description="Glycosyl transferase family 25" evidence="1">
    <location>
        <begin position="5"/>
        <end position="101"/>
    </location>
</feature>
<gene>
    <name evidence="2" type="ORF">KL86APRO_11515</name>
</gene>
<dbReference type="GO" id="GO:0016740">
    <property type="term" value="F:transferase activity"/>
    <property type="evidence" value="ECO:0007669"/>
    <property type="project" value="UniProtKB-KW"/>
</dbReference>
<dbReference type="AlphaFoldDB" id="A0A212JRJ9"/>
<name>A0A212JRJ9_9PROT</name>
<reference evidence="2" key="1">
    <citation type="submission" date="2016-04" db="EMBL/GenBank/DDBJ databases">
        <authorList>
            <person name="Evans L.H."/>
            <person name="Alamgir A."/>
            <person name="Owens N."/>
            <person name="Weber N.D."/>
            <person name="Virtaneva K."/>
            <person name="Barbian K."/>
            <person name="Babar A."/>
            <person name="Rosenke K."/>
        </authorList>
    </citation>
    <scope>NUCLEOTIDE SEQUENCE</scope>
    <source>
        <strain evidence="2">86</strain>
    </source>
</reference>
<dbReference type="CDD" id="cd06532">
    <property type="entry name" value="Glyco_transf_25"/>
    <property type="match status" value="1"/>
</dbReference>
<accession>A0A212JRJ9</accession>
<dbReference type="Pfam" id="PF01755">
    <property type="entry name" value="Glyco_transf_25"/>
    <property type="match status" value="1"/>
</dbReference>
<protein>
    <submittedName>
        <fullName evidence="2">Glycosyl transferase, family 25</fullName>
    </submittedName>
</protein>
<sequence length="241" mass="25775">MRVRVISLRRSVARRLAFEERNGHLDYAFVDAVDGRALPESVRADPALFAADLRYGLGARGLALSHLGLWQQAAAGDEALTVAEDDAIFRRDFSDRADAILAALPPGWDLAVWGWNFDSILSVAEMPGVSPVGLIFDEARLRGAIPAFQAMTVPPRGLRLAACLGTPAYTVSPQGAAKLIARCFPLRRESVTLPIVDMEIENVGIDVAMSAAYPEIAAYAAFPPLVVTENDKSGSTVQGGA</sequence>
<dbReference type="EMBL" id="FLUO01000001">
    <property type="protein sequence ID" value="SBW01958.1"/>
    <property type="molecule type" value="Genomic_DNA"/>
</dbReference>
<proteinExistence type="predicted"/>
<evidence type="ECO:0000259" key="1">
    <source>
        <dbReference type="Pfam" id="PF01755"/>
    </source>
</evidence>
<evidence type="ECO:0000313" key="2">
    <source>
        <dbReference type="EMBL" id="SBW01958.1"/>
    </source>
</evidence>